<accession>A0A8H6DDQ0</accession>
<feature type="compositionally biased region" description="Low complexity" evidence="1">
    <location>
        <begin position="53"/>
        <end position="65"/>
    </location>
</feature>
<dbReference type="AlphaFoldDB" id="A0A8H6DDQ0"/>
<protein>
    <submittedName>
        <fullName evidence="2">Uncharacterized protein</fullName>
    </submittedName>
</protein>
<gene>
    <name evidence="2" type="ORF">FMUND_7795</name>
</gene>
<feature type="region of interest" description="Disordered" evidence="1">
    <location>
        <begin position="152"/>
        <end position="171"/>
    </location>
</feature>
<feature type="compositionally biased region" description="Low complexity" evidence="1">
    <location>
        <begin position="231"/>
        <end position="253"/>
    </location>
</feature>
<feature type="region of interest" description="Disordered" evidence="1">
    <location>
        <begin position="1"/>
        <end position="65"/>
    </location>
</feature>
<feature type="compositionally biased region" description="Polar residues" evidence="1">
    <location>
        <begin position="284"/>
        <end position="299"/>
    </location>
</feature>
<proteinExistence type="predicted"/>
<reference evidence="2 3" key="1">
    <citation type="submission" date="2020-05" db="EMBL/GenBank/DDBJ databases">
        <title>Identification and distribution of gene clusters putatively required for synthesis of sphingolipid metabolism inhibitors in phylogenetically diverse species of the filamentous fungus Fusarium.</title>
        <authorList>
            <person name="Kim H.-S."/>
            <person name="Busman M."/>
            <person name="Brown D.W."/>
            <person name="Divon H."/>
            <person name="Uhlig S."/>
            <person name="Proctor R.H."/>
        </authorList>
    </citation>
    <scope>NUCLEOTIDE SEQUENCE [LARGE SCALE GENOMIC DNA]</scope>
    <source>
        <strain evidence="2 3">NRRL 66235</strain>
    </source>
</reference>
<dbReference type="PANTHER" id="PTHR35587">
    <property type="entry name" value="EXPRESSED PROTEIN"/>
    <property type="match status" value="1"/>
</dbReference>
<feature type="compositionally biased region" description="Basic residues" evidence="1">
    <location>
        <begin position="24"/>
        <end position="37"/>
    </location>
</feature>
<dbReference type="InterPro" id="IPR022124">
    <property type="entry name" value="DUF3659"/>
</dbReference>
<dbReference type="Proteomes" id="UP000544331">
    <property type="component" value="Unassembled WGS sequence"/>
</dbReference>
<dbReference type="EMBL" id="JAAOAN010000261">
    <property type="protein sequence ID" value="KAF5713726.1"/>
    <property type="molecule type" value="Genomic_DNA"/>
</dbReference>
<name>A0A8H6DDQ0_9HYPO</name>
<dbReference type="Pfam" id="PF12396">
    <property type="entry name" value="DUF3659"/>
    <property type="match status" value="1"/>
</dbReference>
<organism evidence="2 3">
    <name type="scientific">Fusarium mundagurra</name>
    <dbReference type="NCBI Taxonomy" id="1567541"/>
    <lineage>
        <taxon>Eukaryota</taxon>
        <taxon>Fungi</taxon>
        <taxon>Dikarya</taxon>
        <taxon>Ascomycota</taxon>
        <taxon>Pezizomycotina</taxon>
        <taxon>Sordariomycetes</taxon>
        <taxon>Hypocreomycetidae</taxon>
        <taxon>Hypocreales</taxon>
        <taxon>Nectriaceae</taxon>
        <taxon>Fusarium</taxon>
        <taxon>Fusarium fujikuroi species complex</taxon>
    </lineage>
</organism>
<feature type="compositionally biased region" description="Low complexity" evidence="1">
    <location>
        <begin position="154"/>
        <end position="168"/>
    </location>
</feature>
<feature type="compositionally biased region" description="Low complexity" evidence="1">
    <location>
        <begin position="199"/>
        <end position="217"/>
    </location>
</feature>
<dbReference type="OrthoDB" id="3946749at2759"/>
<feature type="region of interest" description="Disordered" evidence="1">
    <location>
        <begin position="385"/>
        <end position="442"/>
    </location>
</feature>
<evidence type="ECO:0000256" key="1">
    <source>
        <dbReference type="SAM" id="MobiDB-lite"/>
    </source>
</evidence>
<feature type="region of interest" description="Disordered" evidence="1">
    <location>
        <begin position="188"/>
        <end position="302"/>
    </location>
</feature>
<keyword evidence="3" id="KW-1185">Reference proteome</keyword>
<sequence length="486" mass="52359">MSSMEKDRIESDDQTMSSEEAPRRERRSKKKGSKRRQQAPPQQQQQQGGGSGPLDQLPLAGDLGNTVGGVTNGVTNTLGGVTGGLGGLTGGQQEQGGGGDSGKDTLRLRLDLNLDIEIQLKARIHGDLELSLLTRQKVKPHVPSFMHEEAVVMSPHKPSSTSHTSTSKQPFWHGAGIRSALSSAISIFQPGTSRPGRPPKQVQDQQPPQQQQQQQEKLQPHLEDHQPQGQTDPIPIPMSSSSPTPDGDPTHSTYEVNVPVRNGRTSEPKVSNPEIRIPRIKPVSESTDQTEPDSTTQSPEKLAAGLDGKYVDEFGNILDWDGTVLGRVEGDLPSMVGRPVMPNGKVLDEDGEVAGHVCENYIKPALKPLAAGGLKVDDEGNIYDDQGNRIGKLDKPMPSQDGADKLSENKDKEREQAQGAGSTNNANANAPKPPGAPRPDELFLDVKSTYDGIQLIIKIPTVFNRNLVTETKSSGSQTETTDSDNR</sequence>
<feature type="compositionally biased region" description="Basic and acidic residues" evidence="1">
    <location>
        <begin position="1"/>
        <end position="11"/>
    </location>
</feature>
<comment type="caution">
    <text evidence="2">The sequence shown here is derived from an EMBL/GenBank/DDBJ whole genome shotgun (WGS) entry which is preliminary data.</text>
</comment>
<feature type="compositionally biased region" description="Basic and acidic residues" evidence="1">
    <location>
        <begin position="402"/>
        <end position="416"/>
    </location>
</feature>
<evidence type="ECO:0000313" key="3">
    <source>
        <dbReference type="Proteomes" id="UP000544331"/>
    </source>
</evidence>
<evidence type="ECO:0000313" key="2">
    <source>
        <dbReference type="EMBL" id="KAF5713726.1"/>
    </source>
</evidence>
<dbReference type="PANTHER" id="PTHR35587:SF4">
    <property type="match status" value="1"/>
</dbReference>